<accession>A0A498NNQ3</accession>
<gene>
    <name evidence="1" type="ORF">ROHU_015511</name>
</gene>
<organism evidence="1 2">
    <name type="scientific">Labeo rohita</name>
    <name type="common">Indian major carp</name>
    <name type="synonym">Cyprinus rohita</name>
    <dbReference type="NCBI Taxonomy" id="84645"/>
    <lineage>
        <taxon>Eukaryota</taxon>
        <taxon>Metazoa</taxon>
        <taxon>Chordata</taxon>
        <taxon>Craniata</taxon>
        <taxon>Vertebrata</taxon>
        <taxon>Euteleostomi</taxon>
        <taxon>Actinopterygii</taxon>
        <taxon>Neopterygii</taxon>
        <taxon>Teleostei</taxon>
        <taxon>Ostariophysi</taxon>
        <taxon>Cypriniformes</taxon>
        <taxon>Cyprinidae</taxon>
        <taxon>Labeoninae</taxon>
        <taxon>Labeonini</taxon>
        <taxon>Labeo</taxon>
    </lineage>
</organism>
<dbReference type="AlphaFoldDB" id="A0A498NNQ3"/>
<sequence length="98" mass="10231">MVLHNPKETRLGYISVDQVCQGPVLQGNTLQLTQAFALQRNVGIKRQVKGSTCRFAVLGLFYATGAPGTLVSACFGGVSSSLGFISAGSASVHGFEVL</sequence>
<proteinExistence type="predicted"/>
<evidence type="ECO:0000313" key="1">
    <source>
        <dbReference type="EMBL" id="RXN33451.1"/>
    </source>
</evidence>
<reference evidence="1 2" key="1">
    <citation type="submission" date="2018-03" db="EMBL/GenBank/DDBJ databases">
        <title>Draft genome sequence of Rohu Carp (Labeo rohita).</title>
        <authorList>
            <person name="Das P."/>
            <person name="Kushwaha B."/>
            <person name="Joshi C.G."/>
            <person name="Kumar D."/>
            <person name="Nagpure N.S."/>
            <person name="Sahoo L."/>
            <person name="Das S.P."/>
            <person name="Bit A."/>
            <person name="Patnaik S."/>
            <person name="Meher P.K."/>
            <person name="Jayasankar P."/>
            <person name="Koringa P.G."/>
            <person name="Patel N.V."/>
            <person name="Hinsu A.T."/>
            <person name="Kumar R."/>
            <person name="Pandey M."/>
            <person name="Agarwal S."/>
            <person name="Srivastava S."/>
            <person name="Singh M."/>
            <person name="Iquebal M.A."/>
            <person name="Jaiswal S."/>
            <person name="Angadi U.B."/>
            <person name="Kumar N."/>
            <person name="Raza M."/>
            <person name="Shah T.M."/>
            <person name="Rai A."/>
            <person name="Jena J.K."/>
        </authorList>
    </citation>
    <scope>NUCLEOTIDE SEQUENCE [LARGE SCALE GENOMIC DNA]</scope>
    <source>
        <strain evidence="1">DASCIFA01</strain>
        <tissue evidence="1">Testis</tissue>
    </source>
</reference>
<evidence type="ECO:0000313" key="2">
    <source>
        <dbReference type="Proteomes" id="UP000290572"/>
    </source>
</evidence>
<name>A0A498NNQ3_LABRO</name>
<keyword evidence="2" id="KW-1185">Reference proteome</keyword>
<dbReference type="EMBL" id="QBIY01011265">
    <property type="protein sequence ID" value="RXN33451.1"/>
    <property type="molecule type" value="Genomic_DNA"/>
</dbReference>
<comment type="caution">
    <text evidence="1">The sequence shown here is derived from an EMBL/GenBank/DDBJ whole genome shotgun (WGS) entry which is preliminary data.</text>
</comment>
<dbReference type="Proteomes" id="UP000290572">
    <property type="component" value="Unassembled WGS sequence"/>
</dbReference>
<protein>
    <submittedName>
        <fullName evidence="1">Uncharacterized protein</fullName>
    </submittedName>
</protein>